<protein>
    <submittedName>
        <fullName evidence="1">Uncharacterized protein</fullName>
    </submittedName>
</protein>
<keyword evidence="2" id="KW-1185">Reference proteome</keyword>
<sequence>MAPFRRRASVIETERIDETAPAPGSGGDADRARALAEEAEAEAAEAEAIAAAARARARALRLRREAEETVQASPANGLSEGATQGATINGATEVADADGATEVADADGATEAASSEGATEVADADGATEVADADGATEVADSGDTVEAVGGDLDAARDGGVDVEDEATPARRRRRLRLPRPTWRGIVAALVILVTAALLALSGYMIWEHREAERLRQLDAEYSAAARQSVVTLMSLNFNNAEEDVQRIIDNSTGQFKDDFESQAQDFVQVAQDSKVVTEVSVNATGVESMTEDTAVVLVAASSRVTNSGGANQEPRTWRLSVHLQREGEQLKMSKVEFVP</sequence>
<dbReference type="EMBL" id="JAOXLN010000037">
    <property type="protein sequence ID" value="MDZ5088697.1"/>
    <property type="molecule type" value="Genomic_DNA"/>
</dbReference>
<evidence type="ECO:0000313" key="2">
    <source>
        <dbReference type="Proteomes" id="UP001289645"/>
    </source>
</evidence>
<proteinExistence type="predicted"/>
<gene>
    <name evidence="1" type="ORF">OHX15_25160</name>
</gene>
<comment type="caution">
    <text evidence="1">The sequence shown here is derived from an EMBL/GenBank/DDBJ whole genome shotgun (WGS) entry which is preliminary data.</text>
</comment>
<dbReference type="Proteomes" id="UP001289645">
    <property type="component" value="Unassembled WGS sequence"/>
</dbReference>
<organism evidence="1 2">
    <name type="scientific">Mycolicibacterium parafortuitum</name>
    <name type="common">Mycobacterium parafortuitum</name>
    <dbReference type="NCBI Taxonomy" id="39692"/>
    <lineage>
        <taxon>Bacteria</taxon>
        <taxon>Bacillati</taxon>
        <taxon>Actinomycetota</taxon>
        <taxon>Actinomycetes</taxon>
        <taxon>Mycobacteriales</taxon>
        <taxon>Mycobacteriaceae</taxon>
        <taxon>Mycolicibacterium</taxon>
    </lineage>
</organism>
<name>A0ACC6MNW2_MYCPF</name>
<reference evidence="1 2" key="1">
    <citation type="journal article" date="2021" name="Chemosphere">
        <title>Bioballs carrying a syntrophic Rhodococcus and Mycolicibacterium consortium for simultaneous sorption and biodegradation of fuel oil in contaminated freshwater.</title>
        <authorList>
            <person name="Naloka K."/>
            <person name="Polrit D."/>
            <person name="Muangchinda C."/>
            <person name="Thoetkiattikul H."/>
            <person name="Pinyakong O."/>
        </authorList>
    </citation>
    <scope>NUCLEOTIDE SEQUENCE [LARGE SCALE GENOMIC DNA]</scope>
    <source>
        <strain evidence="1 2">J101</strain>
    </source>
</reference>
<evidence type="ECO:0000313" key="1">
    <source>
        <dbReference type="EMBL" id="MDZ5088697.1"/>
    </source>
</evidence>
<accession>A0ACC6MNW2</accession>